<dbReference type="Pfam" id="PF02492">
    <property type="entry name" value="cobW"/>
    <property type="match status" value="1"/>
</dbReference>
<keyword evidence="5" id="KW-0378">Hydrolase</keyword>
<dbReference type="InterPro" id="IPR003495">
    <property type="entry name" value="CobW/HypB/UreG_nucleotide-bd"/>
</dbReference>
<evidence type="ECO:0000313" key="11">
    <source>
        <dbReference type="EMBL" id="OUD13231.1"/>
    </source>
</evidence>
<evidence type="ECO:0000313" key="12">
    <source>
        <dbReference type="Proteomes" id="UP000194798"/>
    </source>
</evidence>
<evidence type="ECO:0000256" key="5">
    <source>
        <dbReference type="ARBA" id="ARBA00022801"/>
    </source>
</evidence>
<sequence>MCNTCGCNVTEGNAHLIRAGGTLATTEDGKAAIQVLKSLLSENDHQAAHNRAHFDAHQVLAINLMSSPGAGKTALLEATIDDLRQEFNIAVIEGDLETENDAQRIRLKGVPAVQIVTGTACHLDAHLVHQALHSLDLTAIDLVFIENVGNLVCPASFDLGHHRNVTLLSTTEGDDKPAKYPVMFRAADVVLLTKTDLLAVLDDFSPEKAENHLRHLASQAPVLAVSARKQSNLNAWYDWLRAEIAAQRTRLSQGLTALPAMQPEGQRLHGGDAGHHHHSHDHHDHHGHSDHPHSLGIK</sequence>
<evidence type="ECO:0000256" key="3">
    <source>
        <dbReference type="ARBA" id="ARBA00022723"/>
    </source>
</evidence>
<organism evidence="11 12">
    <name type="scientific">Thioflexithrix psekupsensis</name>
    <dbReference type="NCBI Taxonomy" id="1570016"/>
    <lineage>
        <taxon>Bacteria</taxon>
        <taxon>Pseudomonadati</taxon>
        <taxon>Pseudomonadota</taxon>
        <taxon>Gammaproteobacteria</taxon>
        <taxon>Thiotrichales</taxon>
        <taxon>Thioflexithrix</taxon>
    </lineage>
</organism>
<dbReference type="PANTHER" id="PTHR30134">
    <property type="entry name" value="HYDROGENASE PROTEIN ASSEMBLY PROTEIN, NICKEL CHAPERONE"/>
    <property type="match status" value="1"/>
</dbReference>
<evidence type="ECO:0000256" key="8">
    <source>
        <dbReference type="ARBA" id="ARBA00035238"/>
    </source>
</evidence>
<dbReference type="SUPFAM" id="SSF52540">
    <property type="entry name" value="P-loop containing nucleoside triphosphate hydrolases"/>
    <property type="match status" value="1"/>
</dbReference>
<dbReference type="RefSeq" id="WP_086488679.1">
    <property type="nucleotide sequence ID" value="NZ_MSLT01000018.1"/>
</dbReference>
<dbReference type="GO" id="GO:0005525">
    <property type="term" value="F:GTP binding"/>
    <property type="evidence" value="ECO:0007669"/>
    <property type="project" value="UniProtKB-KW"/>
</dbReference>
<dbReference type="GO" id="GO:0016151">
    <property type="term" value="F:nickel cation binding"/>
    <property type="evidence" value="ECO:0007669"/>
    <property type="project" value="InterPro"/>
</dbReference>
<evidence type="ECO:0000256" key="2">
    <source>
        <dbReference type="ARBA" id="ARBA00022596"/>
    </source>
</evidence>
<reference evidence="11 12" key="1">
    <citation type="submission" date="2016-12" db="EMBL/GenBank/DDBJ databases">
        <title>Thioflexothrix psekupsii D3 genome sequencing and assembly.</title>
        <authorList>
            <person name="Fomenkov A."/>
            <person name="Vincze T."/>
            <person name="Grabovich M."/>
            <person name="Anton B.P."/>
            <person name="Dubinina G."/>
            <person name="Orlova M."/>
            <person name="Belousova E."/>
            <person name="Roberts R.J."/>
        </authorList>
    </citation>
    <scope>NUCLEOTIDE SEQUENCE [LARGE SCALE GENOMIC DNA]</scope>
    <source>
        <strain evidence="11">D3</strain>
    </source>
</reference>
<dbReference type="GO" id="GO:0051604">
    <property type="term" value="P:protein maturation"/>
    <property type="evidence" value="ECO:0007669"/>
    <property type="project" value="InterPro"/>
</dbReference>
<evidence type="ECO:0000256" key="6">
    <source>
        <dbReference type="ARBA" id="ARBA00022833"/>
    </source>
</evidence>
<evidence type="ECO:0000259" key="10">
    <source>
        <dbReference type="Pfam" id="PF02492"/>
    </source>
</evidence>
<evidence type="ECO:0000256" key="7">
    <source>
        <dbReference type="ARBA" id="ARBA00023134"/>
    </source>
</evidence>
<dbReference type="InterPro" id="IPR027417">
    <property type="entry name" value="P-loop_NTPase"/>
</dbReference>
<evidence type="ECO:0000256" key="4">
    <source>
        <dbReference type="ARBA" id="ARBA00022741"/>
    </source>
</evidence>
<dbReference type="NCBIfam" id="TIGR00073">
    <property type="entry name" value="hypB"/>
    <property type="match status" value="1"/>
</dbReference>
<comment type="similarity">
    <text evidence="1">Belongs to the SIMIBI class G3E GTPase family. HypB/HupM subfamily.</text>
</comment>
<dbReference type="OrthoDB" id="9802035at2"/>
<evidence type="ECO:0000256" key="1">
    <source>
        <dbReference type="ARBA" id="ARBA00006211"/>
    </source>
</evidence>
<feature type="region of interest" description="Disordered" evidence="9">
    <location>
        <begin position="263"/>
        <end position="298"/>
    </location>
</feature>
<dbReference type="GO" id="GO:0003924">
    <property type="term" value="F:GTPase activity"/>
    <property type="evidence" value="ECO:0007669"/>
    <property type="project" value="InterPro"/>
</dbReference>
<dbReference type="PANTHER" id="PTHR30134:SF2">
    <property type="entry name" value="HYDROGENASE MATURATION FACTOR HYPB"/>
    <property type="match status" value="1"/>
</dbReference>
<protein>
    <recommendedName>
        <fullName evidence="8">Hydrogenase maturation factor HypB</fullName>
    </recommendedName>
</protein>
<gene>
    <name evidence="11" type="ORF">TPSD3_11385</name>
</gene>
<evidence type="ECO:0000256" key="9">
    <source>
        <dbReference type="SAM" id="MobiDB-lite"/>
    </source>
</evidence>
<keyword evidence="2" id="KW-0533">Nickel</keyword>
<accession>A0A251X6Z1</accession>
<keyword evidence="12" id="KW-1185">Reference proteome</keyword>
<dbReference type="EMBL" id="MSLT01000018">
    <property type="protein sequence ID" value="OUD13231.1"/>
    <property type="molecule type" value="Genomic_DNA"/>
</dbReference>
<keyword evidence="6" id="KW-0862">Zinc</keyword>
<proteinExistence type="inferred from homology"/>
<dbReference type="CDD" id="cd05390">
    <property type="entry name" value="HypB"/>
    <property type="match status" value="1"/>
</dbReference>
<keyword evidence="3" id="KW-0479">Metal-binding</keyword>
<dbReference type="AlphaFoldDB" id="A0A251X6Z1"/>
<keyword evidence="4" id="KW-0547">Nucleotide-binding</keyword>
<feature type="compositionally biased region" description="Basic and acidic residues" evidence="9">
    <location>
        <begin position="281"/>
        <end position="298"/>
    </location>
</feature>
<dbReference type="InterPro" id="IPR004392">
    <property type="entry name" value="Hyd_mat_HypB"/>
</dbReference>
<dbReference type="Proteomes" id="UP000194798">
    <property type="component" value="Unassembled WGS sequence"/>
</dbReference>
<dbReference type="GO" id="GO:0008270">
    <property type="term" value="F:zinc ion binding"/>
    <property type="evidence" value="ECO:0007669"/>
    <property type="project" value="TreeGrafter"/>
</dbReference>
<feature type="domain" description="CobW/HypB/UreG nucleotide-binding" evidence="10">
    <location>
        <begin position="62"/>
        <end position="223"/>
    </location>
</feature>
<dbReference type="Gene3D" id="3.40.50.300">
    <property type="entry name" value="P-loop containing nucleotide triphosphate hydrolases"/>
    <property type="match status" value="1"/>
</dbReference>
<keyword evidence="7" id="KW-0342">GTP-binding</keyword>
<comment type="caution">
    <text evidence="11">The sequence shown here is derived from an EMBL/GenBank/DDBJ whole genome shotgun (WGS) entry which is preliminary data.</text>
</comment>
<name>A0A251X6Z1_9GAMM</name>